<evidence type="ECO:0000313" key="3">
    <source>
        <dbReference type="EMBL" id="CAB3984420.1"/>
    </source>
</evidence>
<accession>A0A6S7GGS0</accession>
<organism evidence="3 4">
    <name type="scientific">Paramuricea clavata</name>
    <name type="common">Red gorgonian</name>
    <name type="synonym">Violescent sea-whip</name>
    <dbReference type="NCBI Taxonomy" id="317549"/>
    <lineage>
        <taxon>Eukaryota</taxon>
        <taxon>Metazoa</taxon>
        <taxon>Cnidaria</taxon>
        <taxon>Anthozoa</taxon>
        <taxon>Octocorallia</taxon>
        <taxon>Malacalcyonacea</taxon>
        <taxon>Plexauridae</taxon>
        <taxon>Paramuricea</taxon>
    </lineage>
</organism>
<protein>
    <submittedName>
        <fullName evidence="3">Uncharacterized protein</fullName>
    </submittedName>
</protein>
<dbReference type="EMBL" id="CACRXK020000737">
    <property type="protein sequence ID" value="CAB3984420.1"/>
    <property type="molecule type" value="Genomic_DNA"/>
</dbReference>
<dbReference type="PANTHER" id="PTHR47510:SF3">
    <property type="entry name" value="ENDO_EXONUCLEASE_PHOSPHATASE DOMAIN-CONTAINING PROTEIN"/>
    <property type="match status" value="1"/>
</dbReference>
<reference evidence="3" key="1">
    <citation type="submission" date="2020-04" db="EMBL/GenBank/DDBJ databases">
        <authorList>
            <person name="Alioto T."/>
            <person name="Alioto T."/>
            <person name="Gomez Garrido J."/>
        </authorList>
    </citation>
    <scope>NUCLEOTIDE SEQUENCE</scope>
    <source>
        <strain evidence="3">A484AB</strain>
    </source>
</reference>
<dbReference type="Proteomes" id="UP001152795">
    <property type="component" value="Unassembled WGS sequence"/>
</dbReference>
<dbReference type="PANTHER" id="PTHR47510">
    <property type="entry name" value="REVERSE TRANSCRIPTASE DOMAIN-CONTAINING PROTEIN"/>
    <property type="match status" value="1"/>
</dbReference>
<gene>
    <name evidence="3" type="ORF">PACLA_8A081514</name>
</gene>
<name>A0A6S7GGS0_PARCT</name>
<feature type="compositionally biased region" description="Polar residues" evidence="2">
    <location>
        <begin position="139"/>
        <end position="149"/>
    </location>
</feature>
<keyword evidence="4" id="KW-1185">Reference proteome</keyword>
<feature type="compositionally biased region" description="Low complexity" evidence="2">
    <location>
        <begin position="150"/>
        <end position="164"/>
    </location>
</feature>
<evidence type="ECO:0000256" key="2">
    <source>
        <dbReference type="SAM" id="MobiDB-lite"/>
    </source>
</evidence>
<feature type="region of interest" description="Disordered" evidence="2">
    <location>
        <begin position="103"/>
        <end position="172"/>
    </location>
</feature>
<evidence type="ECO:0000313" key="4">
    <source>
        <dbReference type="Proteomes" id="UP001152795"/>
    </source>
</evidence>
<evidence type="ECO:0000256" key="1">
    <source>
        <dbReference type="SAM" id="Coils"/>
    </source>
</evidence>
<feature type="coiled-coil region" evidence="1">
    <location>
        <begin position="5"/>
        <end position="32"/>
    </location>
</feature>
<comment type="caution">
    <text evidence="3">The sequence shown here is derived from an EMBL/GenBank/DDBJ whole genome shotgun (WGS) entry which is preliminary data.</text>
</comment>
<dbReference type="AlphaFoldDB" id="A0A6S7GGS0"/>
<keyword evidence="1" id="KW-0175">Coiled coil</keyword>
<feature type="compositionally biased region" description="Basic and acidic residues" evidence="2">
    <location>
        <begin position="108"/>
        <end position="122"/>
    </location>
</feature>
<sequence length="402" mass="45195">MTYTITELSLSNKNLENEKSSLLTALQLIQNDYNQSSIKSNTTEKPWNIVNNHKPNQIQFKSSHNPTTYMPVVKPPINRNVINCSSVNRYEILSDSDLAASAENEESILTHDEPTTRQEKVNTNKSATKKPIASKKTRTIASPSNVTDNSASAKQSQASSEPSATPVRSTKAKRNTVIVGDSIIKEYLLAQPWEQIVLESNTDSMWALWKKLFLEVLDKHAPVQRIRKRKSGVPWLTGEIKKMIFERDKLKREAMVTGTHAAWDKYKSTRNKVNIALRQAKTDYFRIKISNQNNNPKEAWKTINNLLGRSPGNTVVNELKFNDAKITSPEEIANAFNTYFTDIGPNLASSIDDTDITFDRFIKPATSKMTRFKLVSHTKVVKLLNGLSNSKATGLDKISGKI</sequence>
<dbReference type="OrthoDB" id="410381at2759"/>
<proteinExistence type="predicted"/>